<feature type="repeat" description="ANK" evidence="3">
    <location>
        <begin position="70"/>
        <end position="102"/>
    </location>
</feature>
<dbReference type="PROSITE" id="PS50088">
    <property type="entry name" value="ANK_REPEAT"/>
    <property type="match status" value="1"/>
</dbReference>
<sequence>LTMTSVDQLASAAATGQTEYVLTLLQNGCDPNGTNRFGRTPIQVMMMGNTSVARLLLLYGANPNLQDVTTGMTPLHDAASGGFLDTVMILDQYHADRNITDNFNRRPVDLAKANGHEDVVDFLEP</sequence>
<dbReference type="OMA" id="SALQVMM"/>
<dbReference type="InterPro" id="IPR050776">
    <property type="entry name" value="Ank_Repeat/CDKN_Inhibitor"/>
</dbReference>
<dbReference type="GO" id="GO:0005737">
    <property type="term" value="C:cytoplasm"/>
    <property type="evidence" value="ECO:0000318"/>
    <property type="project" value="GO_Central"/>
</dbReference>
<dbReference type="GO" id="GO:0004861">
    <property type="term" value="F:cyclin-dependent protein serine/threonine kinase inhibitor activity"/>
    <property type="evidence" value="ECO:0000318"/>
    <property type="project" value="GO_Central"/>
</dbReference>
<keyword evidence="2 3" id="KW-0040">ANK repeat</keyword>
<dbReference type="GeneTree" id="ENSGT00940000162423"/>
<evidence type="ECO:0000256" key="3">
    <source>
        <dbReference type="PROSITE-ProRule" id="PRU00023"/>
    </source>
</evidence>
<dbReference type="InterPro" id="IPR036770">
    <property type="entry name" value="Ankyrin_rpt-contain_sf"/>
</dbReference>
<dbReference type="STRING" id="7918.ENSLOCP00000015497"/>
<dbReference type="EMBL" id="AHAT01001854">
    <property type="status" value="NOT_ANNOTATED_CDS"/>
    <property type="molecule type" value="Genomic_DNA"/>
</dbReference>
<name>W5N4D8_LEPOC</name>
<dbReference type="Proteomes" id="UP000018468">
    <property type="component" value="Linkage group LG4"/>
</dbReference>
<dbReference type="Bgee" id="ENSLOCG00000012588">
    <property type="expression patterns" value="Expressed in testis and 12 other cell types or tissues"/>
</dbReference>
<protein>
    <submittedName>
        <fullName evidence="4">Cyclin dependent kinase inhibitor 2B</fullName>
    </submittedName>
</protein>
<keyword evidence="1" id="KW-0677">Repeat</keyword>
<dbReference type="Gene3D" id="1.25.40.20">
    <property type="entry name" value="Ankyrin repeat-containing domain"/>
    <property type="match status" value="1"/>
</dbReference>
<organism evidence="4 5">
    <name type="scientific">Lepisosteus oculatus</name>
    <name type="common">Spotted gar</name>
    <dbReference type="NCBI Taxonomy" id="7918"/>
    <lineage>
        <taxon>Eukaryota</taxon>
        <taxon>Metazoa</taxon>
        <taxon>Chordata</taxon>
        <taxon>Craniata</taxon>
        <taxon>Vertebrata</taxon>
        <taxon>Euteleostomi</taxon>
        <taxon>Actinopterygii</taxon>
        <taxon>Neopterygii</taxon>
        <taxon>Holostei</taxon>
        <taxon>Semionotiformes</taxon>
        <taxon>Lepisosteidae</taxon>
        <taxon>Lepisosteus</taxon>
    </lineage>
</organism>
<proteinExistence type="predicted"/>
<dbReference type="PANTHER" id="PTHR24201:SF8">
    <property type="entry name" value="CYCLIN-DEPENDENT KINASE 4 INHIBITOR B"/>
    <property type="match status" value="1"/>
</dbReference>
<reference evidence="5" key="1">
    <citation type="submission" date="2011-12" db="EMBL/GenBank/DDBJ databases">
        <title>The Draft Genome of Lepisosteus oculatus.</title>
        <authorList>
            <consortium name="The Broad Institute Genome Assembly &amp; Analysis Group"/>
            <consortium name="Computational R&amp;D Group"/>
            <consortium name="and Sequencing Platform"/>
            <person name="Di Palma F."/>
            <person name="Alfoldi J."/>
            <person name="Johnson J."/>
            <person name="Berlin A."/>
            <person name="Gnerre S."/>
            <person name="Jaffe D."/>
            <person name="MacCallum I."/>
            <person name="Young S."/>
            <person name="Walker B.J."/>
            <person name="Lander E.S."/>
            <person name="Lindblad-Toh K."/>
        </authorList>
    </citation>
    <scope>NUCLEOTIDE SEQUENCE [LARGE SCALE GENOMIC DNA]</scope>
</reference>
<accession>W5N4D8</accession>
<dbReference type="GO" id="GO:2000045">
    <property type="term" value="P:regulation of G1/S transition of mitotic cell cycle"/>
    <property type="evidence" value="ECO:0000318"/>
    <property type="project" value="GO_Central"/>
</dbReference>
<evidence type="ECO:0000313" key="4">
    <source>
        <dbReference type="Ensembl" id="ENSLOCP00000015497.1"/>
    </source>
</evidence>
<dbReference type="InParanoid" id="W5N4D8"/>
<dbReference type="AlphaFoldDB" id="W5N4D8"/>
<dbReference type="Ensembl" id="ENSLOCT00000015526.1">
    <property type="protein sequence ID" value="ENSLOCP00000015497.1"/>
    <property type="gene ID" value="ENSLOCG00000012588.1"/>
</dbReference>
<dbReference type="eggNOG" id="KOG0504">
    <property type="taxonomic scope" value="Eukaryota"/>
</dbReference>
<evidence type="ECO:0000313" key="5">
    <source>
        <dbReference type="Proteomes" id="UP000018468"/>
    </source>
</evidence>
<reference evidence="4" key="3">
    <citation type="submission" date="2025-09" db="UniProtKB">
        <authorList>
            <consortium name="Ensembl"/>
        </authorList>
    </citation>
    <scope>IDENTIFICATION</scope>
</reference>
<dbReference type="PANTHER" id="PTHR24201">
    <property type="entry name" value="ANK_REP_REGION DOMAIN-CONTAINING PROTEIN"/>
    <property type="match status" value="1"/>
</dbReference>
<evidence type="ECO:0000256" key="1">
    <source>
        <dbReference type="ARBA" id="ARBA00022737"/>
    </source>
</evidence>
<evidence type="ECO:0000256" key="2">
    <source>
        <dbReference type="ARBA" id="ARBA00023043"/>
    </source>
</evidence>
<dbReference type="SMART" id="SM00248">
    <property type="entry name" value="ANK"/>
    <property type="match status" value="3"/>
</dbReference>
<dbReference type="GO" id="GO:0005634">
    <property type="term" value="C:nucleus"/>
    <property type="evidence" value="ECO:0000318"/>
    <property type="project" value="GO_Central"/>
</dbReference>
<reference evidence="4" key="2">
    <citation type="submission" date="2025-08" db="UniProtKB">
        <authorList>
            <consortium name="Ensembl"/>
        </authorList>
    </citation>
    <scope>IDENTIFICATION</scope>
</reference>
<keyword evidence="5" id="KW-1185">Reference proteome</keyword>
<dbReference type="InterPro" id="IPR002110">
    <property type="entry name" value="Ankyrin_rpt"/>
</dbReference>
<dbReference type="PROSITE" id="PS50297">
    <property type="entry name" value="ANK_REP_REGION"/>
    <property type="match status" value="1"/>
</dbReference>
<dbReference type="Pfam" id="PF12796">
    <property type="entry name" value="Ank_2"/>
    <property type="match status" value="1"/>
</dbReference>
<dbReference type="GO" id="GO:0008285">
    <property type="term" value="P:negative regulation of cell population proliferation"/>
    <property type="evidence" value="ECO:0000318"/>
    <property type="project" value="GO_Central"/>
</dbReference>
<dbReference type="HOGENOM" id="CLU_000134_37_1_1"/>
<dbReference type="SUPFAM" id="SSF48403">
    <property type="entry name" value="Ankyrin repeat"/>
    <property type="match status" value="1"/>
</dbReference>